<dbReference type="GO" id="GO:0004888">
    <property type="term" value="F:transmembrane signaling receptor activity"/>
    <property type="evidence" value="ECO:0007669"/>
    <property type="project" value="InterPro"/>
</dbReference>
<dbReference type="InterPro" id="IPR006202">
    <property type="entry name" value="Neur_chan_lig-bd"/>
</dbReference>
<evidence type="ECO:0000313" key="9">
    <source>
        <dbReference type="WBParaSite" id="maker-uti_cns_0003310-snap-gene-0.4-mRNA-1"/>
    </source>
</evidence>
<sequence length="979" mass="103766">TAVHLSEEQKMLRCSSSTSIGISSRLAISNSQPGPQNPSMQAHSPLRHWPLPEQFDGHRSSTRASILLEFPRTTDALHGVVLSSRVSAFRTTTTIPKPLKLAILACLLAAAAASSYTLEQKYEVYDAVLHEALPALSVDWNCVLSAGASSASCVLSALLGCGVGSSDLSSIVKCLVSNLILPAAALLSLAMPSALAELTPSLEQALMTRLGLLGQSAGDGSYSPAVRPKPDNGSANTVIVQAIMSALAAVVWNDNRLAWRGRFNSSFDSIATVFAPAELAWQPDVSFLDSLSLQRVSGDRVLLNLTSAGGVAHSQQFMVRFKCRFDMRNFPYDAQRCGVKIGSIMQSSASVRVRMMPASEVEFSGATGSHEFCVQSVFTEEGAEGEFPFVRLVVVFSRRSTFYLVNIVIPSLLLLAISTLVFRLPPECGERMSLSVTIVLSMCVFLQLAGSYTPTQSEAVPLLKVKVCLLLMLVSDIKEIRNSVSIVTCCHLLKEPTASGAVAMLTMGSLLGNVFVLDCHFKLQRGGRRVFSPLVRLLFLNRCITGNCKRTADARVLPANKTSGSSDAETEEAAGREVNEWLVVVAAADRCLFALFLSATLTIAVAVCCVETSSFHCSTIIPAICCPMLLFALLQLLWVSAVLSDSCSSDGVKFSPITGVDCAFRLLTAGACQCKLFLFDACSHRVQSVPSCTHQVTVYVRSLPGVPPGRLCPSGYEHTKYGTSYKITSSPKKNWQTANQICSTQPGLSKFADAIDFEEAAYLRLLVRADYNPDCFLGGKLTTDISTATTKSNWVWTACNLTIDASVWQSGQPDGVNFDGSGCANLCSYFSTGGIDDHGCDISTWAVAGVGAKGGRRSAKTLAFPCQLVLAPLVLAPLAPPGAGAPGAGALVLAPLVLAPLVLAPLVLAPLCWRPGAGALVLAPLVLAPLVLAPLVLKPPGAKAPGAKAPGAKAPGAKAATMTPPRCGPNERPWLRPEP</sequence>
<dbReference type="InterPro" id="IPR038050">
    <property type="entry name" value="Neuro_actylchol_rec"/>
</dbReference>
<evidence type="ECO:0000256" key="4">
    <source>
        <dbReference type="ARBA" id="ARBA00023136"/>
    </source>
</evidence>
<keyword evidence="2 5" id="KW-0812">Transmembrane</keyword>
<dbReference type="GO" id="GO:0016020">
    <property type="term" value="C:membrane"/>
    <property type="evidence" value="ECO:0007669"/>
    <property type="project" value="UniProtKB-SubCell"/>
</dbReference>
<dbReference type="SUPFAM" id="SSF56436">
    <property type="entry name" value="C-type lectin-like"/>
    <property type="match status" value="1"/>
</dbReference>
<dbReference type="InterPro" id="IPR001304">
    <property type="entry name" value="C-type_lectin-like"/>
</dbReference>
<dbReference type="Gene3D" id="2.70.170.10">
    <property type="entry name" value="Neurotransmitter-gated ion-channel ligand-binding domain"/>
    <property type="match status" value="1"/>
</dbReference>
<keyword evidence="8" id="KW-1185">Reference proteome</keyword>
<dbReference type="PANTHER" id="PTHR18945">
    <property type="entry name" value="NEUROTRANSMITTER GATED ION CHANNEL"/>
    <property type="match status" value="1"/>
</dbReference>
<feature type="transmembrane region" description="Helical" evidence="5">
    <location>
        <begin position="916"/>
        <end position="937"/>
    </location>
</feature>
<accession>A0A1I8GVX6</accession>
<keyword evidence="4 5" id="KW-0472">Membrane</keyword>
<feature type="transmembrane region" description="Helical" evidence="5">
    <location>
        <begin position="434"/>
        <end position="452"/>
    </location>
</feature>
<feature type="transmembrane region" description="Helical" evidence="5">
    <location>
        <begin position="592"/>
        <end position="614"/>
    </location>
</feature>
<dbReference type="InterPro" id="IPR006029">
    <property type="entry name" value="Neurotrans-gated_channel_TM"/>
</dbReference>
<dbReference type="Proteomes" id="UP000095280">
    <property type="component" value="Unplaced"/>
</dbReference>
<evidence type="ECO:0000313" key="8">
    <source>
        <dbReference type="Proteomes" id="UP000095280"/>
    </source>
</evidence>
<dbReference type="CDD" id="cd19051">
    <property type="entry name" value="LGIC_TM_cation"/>
    <property type="match status" value="1"/>
</dbReference>
<evidence type="ECO:0000256" key="5">
    <source>
        <dbReference type="RuleBase" id="RU000687"/>
    </source>
</evidence>
<dbReference type="SUPFAM" id="SSF63712">
    <property type="entry name" value="Nicotinic receptor ligand binding domain-like"/>
    <property type="match status" value="1"/>
</dbReference>
<dbReference type="InterPro" id="IPR016186">
    <property type="entry name" value="C-type_lectin-like/link_sf"/>
</dbReference>
<evidence type="ECO:0000256" key="6">
    <source>
        <dbReference type="SAM" id="MobiDB-lite"/>
    </source>
</evidence>
<feature type="compositionally biased region" description="Polar residues" evidence="6">
    <location>
        <begin position="27"/>
        <end position="42"/>
    </location>
</feature>
<evidence type="ECO:0000256" key="2">
    <source>
        <dbReference type="ARBA" id="ARBA00022692"/>
    </source>
</evidence>
<keyword evidence="5" id="KW-0813">Transport</keyword>
<dbReference type="PROSITE" id="PS00236">
    <property type="entry name" value="NEUROTR_ION_CHANNEL"/>
    <property type="match status" value="1"/>
</dbReference>
<feature type="transmembrane region" description="Helical" evidence="5">
    <location>
        <begin position="497"/>
        <end position="519"/>
    </location>
</feature>
<feature type="domain" description="C-type lectin" evidence="7">
    <location>
        <begin position="720"/>
        <end position="841"/>
    </location>
</feature>
<feature type="transmembrane region" description="Helical" evidence="5">
    <location>
        <begin position="620"/>
        <end position="643"/>
    </location>
</feature>
<dbReference type="Gene3D" id="1.20.58.390">
    <property type="entry name" value="Neurotransmitter-gated ion-channel transmembrane domain"/>
    <property type="match status" value="1"/>
</dbReference>
<feature type="region of interest" description="Disordered" evidence="6">
    <location>
        <begin position="942"/>
        <end position="979"/>
    </location>
</feature>
<dbReference type="Pfam" id="PF02932">
    <property type="entry name" value="Neur_chan_memb"/>
    <property type="match status" value="1"/>
</dbReference>
<dbReference type="InterPro" id="IPR016187">
    <property type="entry name" value="CTDL_fold"/>
</dbReference>
<reference evidence="9" key="1">
    <citation type="submission" date="2016-11" db="UniProtKB">
        <authorList>
            <consortium name="WormBaseParasite"/>
        </authorList>
    </citation>
    <scope>IDENTIFICATION</scope>
</reference>
<protein>
    <submittedName>
        <fullName evidence="9">C-type lectin domain-containing protein</fullName>
    </submittedName>
</protein>
<comment type="similarity">
    <text evidence="5">Belongs to the ligand-gated ion channel (TC 1.A.9) family.</text>
</comment>
<comment type="subcellular location">
    <subcellularLocation>
        <location evidence="1">Membrane</location>
        <topology evidence="1">Multi-pass membrane protein</topology>
    </subcellularLocation>
</comment>
<comment type="caution">
    <text evidence="5">Lacks conserved residue(s) required for the propagation of feature annotation.</text>
</comment>
<evidence type="ECO:0000256" key="1">
    <source>
        <dbReference type="ARBA" id="ARBA00004141"/>
    </source>
</evidence>
<organism evidence="8 9">
    <name type="scientific">Macrostomum lignano</name>
    <dbReference type="NCBI Taxonomy" id="282301"/>
    <lineage>
        <taxon>Eukaryota</taxon>
        <taxon>Metazoa</taxon>
        <taxon>Spiralia</taxon>
        <taxon>Lophotrochozoa</taxon>
        <taxon>Platyhelminthes</taxon>
        <taxon>Rhabditophora</taxon>
        <taxon>Macrostomorpha</taxon>
        <taxon>Macrostomida</taxon>
        <taxon>Macrostomidae</taxon>
        <taxon>Macrostomum</taxon>
    </lineage>
</organism>
<feature type="transmembrane region" description="Helical" evidence="5">
    <location>
        <begin position="401"/>
        <end position="422"/>
    </location>
</feature>
<feature type="compositionally biased region" description="Low complexity" evidence="6">
    <location>
        <begin position="942"/>
        <end position="960"/>
    </location>
</feature>
<feature type="region of interest" description="Disordered" evidence="6">
    <location>
        <begin position="27"/>
        <end position="47"/>
    </location>
</feature>
<keyword evidence="5" id="KW-0407">Ion channel</keyword>
<evidence type="ECO:0000259" key="7">
    <source>
        <dbReference type="PROSITE" id="PS50041"/>
    </source>
</evidence>
<dbReference type="InterPro" id="IPR006201">
    <property type="entry name" value="Neur_channel"/>
</dbReference>
<dbReference type="Pfam" id="PF02931">
    <property type="entry name" value="Neur_chan_LBD"/>
    <property type="match status" value="1"/>
</dbReference>
<dbReference type="AlphaFoldDB" id="A0A1I8GVX6"/>
<dbReference type="SUPFAM" id="SSF90112">
    <property type="entry name" value="Neurotransmitter-gated ion-channel transmembrane pore"/>
    <property type="match status" value="1"/>
</dbReference>
<name>A0A1I8GVX6_9PLAT</name>
<dbReference type="InterPro" id="IPR036734">
    <property type="entry name" value="Neur_chan_lig-bd_sf"/>
</dbReference>
<evidence type="ECO:0000256" key="3">
    <source>
        <dbReference type="ARBA" id="ARBA00022989"/>
    </source>
</evidence>
<dbReference type="Gene3D" id="3.10.100.10">
    <property type="entry name" value="Mannose-Binding Protein A, subunit A"/>
    <property type="match status" value="1"/>
</dbReference>
<dbReference type="InterPro" id="IPR018000">
    <property type="entry name" value="Neurotransmitter_ion_chnl_CS"/>
</dbReference>
<keyword evidence="5" id="KW-0406">Ion transport</keyword>
<proteinExistence type="inferred from homology"/>
<dbReference type="WBParaSite" id="maker-uti_cns_0003310-snap-gene-0.4-mRNA-1">
    <property type="protein sequence ID" value="maker-uti_cns_0003310-snap-gene-0.4-mRNA-1"/>
    <property type="gene ID" value="maker-uti_cns_0003310-snap-gene-0.4"/>
</dbReference>
<keyword evidence="3 5" id="KW-1133">Transmembrane helix</keyword>
<feature type="transmembrane region" description="Helical" evidence="5">
    <location>
        <begin position="885"/>
        <end position="909"/>
    </location>
</feature>
<feature type="transmembrane region" description="Helical" evidence="5">
    <location>
        <begin position="862"/>
        <end position="879"/>
    </location>
</feature>
<dbReference type="PROSITE" id="PS50041">
    <property type="entry name" value="C_TYPE_LECTIN_2"/>
    <property type="match status" value="1"/>
</dbReference>
<dbReference type="InterPro" id="IPR036719">
    <property type="entry name" value="Neuro-gated_channel_TM_sf"/>
</dbReference>
<dbReference type="PRINTS" id="PR00252">
    <property type="entry name" value="NRIONCHANNEL"/>
</dbReference>
<dbReference type="CDD" id="cd00037">
    <property type="entry name" value="CLECT"/>
    <property type="match status" value="1"/>
</dbReference>
<dbReference type="GO" id="GO:0005230">
    <property type="term" value="F:extracellular ligand-gated monoatomic ion channel activity"/>
    <property type="evidence" value="ECO:0007669"/>
    <property type="project" value="InterPro"/>
</dbReference>